<dbReference type="PANTHER" id="PTHR42915:SF1">
    <property type="entry name" value="PEPTIDOGLYCAN BETA-N-ACETYLMURAMIDASE NAMZ"/>
    <property type="match status" value="1"/>
</dbReference>
<dbReference type="EMBL" id="JAPDPJ010000011">
    <property type="protein sequence ID" value="MCW3786197.1"/>
    <property type="molecule type" value="Genomic_DNA"/>
</dbReference>
<keyword evidence="4" id="KW-1185">Reference proteome</keyword>
<dbReference type="RefSeq" id="WP_301189764.1">
    <property type="nucleotide sequence ID" value="NZ_JAPDPJ010000011.1"/>
</dbReference>
<dbReference type="Pfam" id="PF07075">
    <property type="entry name" value="NamZ_N"/>
    <property type="match status" value="1"/>
</dbReference>
<dbReference type="PANTHER" id="PTHR42915">
    <property type="entry name" value="HYPOTHETICAL 460 KDA PROTEIN IN FEUA-SIGW INTERGENIC REGION [PRECURSOR]"/>
    <property type="match status" value="1"/>
</dbReference>
<feature type="domain" description="Peptidoglycan beta-N-acetylmuramidase NamZ N-terminal" evidence="1">
    <location>
        <begin position="47"/>
        <end position="244"/>
    </location>
</feature>
<dbReference type="Pfam" id="PF20732">
    <property type="entry name" value="NamZ_C"/>
    <property type="match status" value="1"/>
</dbReference>
<name>A0AAE3SEN6_9BACT</name>
<evidence type="ECO:0000259" key="2">
    <source>
        <dbReference type="Pfam" id="PF20732"/>
    </source>
</evidence>
<accession>A0AAE3SEN6</accession>
<dbReference type="InterPro" id="IPR048502">
    <property type="entry name" value="NamZ_N"/>
</dbReference>
<gene>
    <name evidence="3" type="ORF">OM075_06935</name>
</gene>
<proteinExistence type="predicted"/>
<dbReference type="InterPro" id="IPR008302">
    <property type="entry name" value="NamZ"/>
</dbReference>
<evidence type="ECO:0000313" key="3">
    <source>
        <dbReference type="EMBL" id="MCW3786197.1"/>
    </source>
</evidence>
<dbReference type="Proteomes" id="UP001209229">
    <property type="component" value="Unassembled WGS sequence"/>
</dbReference>
<evidence type="ECO:0000313" key="4">
    <source>
        <dbReference type="Proteomes" id="UP001209229"/>
    </source>
</evidence>
<sequence>MVRRIIFLLVIVFHFSACSAKLISDNHIKVGASSFQEYIPLIKDKRVGLLVNHSSLVQGVHLLDTLIAQDINVVKIFAPEHGFRGKKDAGEHVANDMDQKTGLPIVSLYGKNRKPSVEMLQDLDVVVFDIQDVGVRFYTYISTMHYMMEACAKSSVKFIVLDRPNPNGDYFDGPVLDKKYQSFVGMHPIPIVHGLTVGELAQMINGEGWLENQTHCDLTVIKMKNWDHKMSYDLPVKPSPNLPNYLSVRLYPSLCFFEATNISIGRGTYFPFQVIGYPDSSLGSFSFTPRSIDGMSKTPKQKDQVCYGVDLRSESLKHQFSLKYFLQFYNTLKANDGFKFDVKWFNLLAGKSQLSEDIINGLSEQEIRAKWAVDLKKYSLLRDKYLLYSKEE</sequence>
<dbReference type="AlphaFoldDB" id="A0AAE3SEN6"/>
<reference evidence="3" key="1">
    <citation type="submission" date="2022-10" db="EMBL/GenBank/DDBJ databases">
        <authorList>
            <person name="Yu W.X."/>
        </authorList>
    </citation>
    <scope>NUCLEOTIDE SEQUENCE</scope>
    <source>
        <strain evidence="3">AAT</strain>
    </source>
</reference>
<organism evidence="3 4">
    <name type="scientific">Plebeiibacterium sediminum</name>
    <dbReference type="NCBI Taxonomy" id="2992112"/>
    <lineage>
        <taxon>Bacteria</taxon>
        <taxon>Pseudomonadati</taxon>
        <taxon>Bacteroidota</taxon>
        <taxon>Bacteroidia</taxon>
        <taxon>Marinilabiliales</taxon>
        <taxon>Marinilabiliaceae</taxon>
        <taxon>Plebeiibacterium</taxon>
    </lineage>
</organism>
<evidence type="ECO:0000259" key="1">
    <source>
        <dbReference type="Pfam" id="PF07075"/>
    </source>
</evidence>
<protein>
    <submittedName>
        <fullName evidence="3">DUF1343 domain-containing protein</fullName>
    </submittedName>
</protein>
<dbReference type="InterPro" id="IPR048503">
    <property type="entry name" value="NamZ_C"/>
</dbReference>
<dbReference type="PIRSF" id="PIRSF016719">
    <property type="entry name" value="UCP016719"/>
    <property type="match status" value="1"/>
</dbReference>
<feature type="domain" description="Peptidoglycan beta-N-acetylmuramidase NamZ C-terminal" evidence="2">
    <location>
        <begin position="250"/>
        <end position="388"/>
    </location>
</feature>
<dbReference type="Gene3D" id="3.40.50.12170">
    <property type="entry name" value="Uncharacterised protein PF07075, DUF1343"/>
    <property type="match status" value="1"/>
</dbReference>
<dbReference type="GO" id="GO:0033922">
    <property type="term" value="F:peptidoglycan beta-N-acetylmuramidase activity"/>
    <property type="evidence" value="ECO:0007669"/>
    <property type="project" value="InterPro"/>
</dbReference>
<dbReference type="Gene3D" id="3.90.1150.140">
    <property type="match status" value="1"/>
</dbReference>
<comment type="caution">
    <text evidence="3">The sequence shown here is derived from an EMBL/GenBank/DDBJ whole genome shotgun (WGS) entry which is preliminary data.</text>
</comment>